<feature type="transmembrane region" description="Helical" evidence="1">
    <location>
        <begin position="25"/>
        <end position="43"/>
    </location>
</feature>
<name>A0A8S5NL18_9CAUD</name>
<accession>A0A8S5NL18</accession>
<proteinExistence type="predicted"/>
<evidence type="ECO:0000256" key="1">
    <source>
        <dbReference type="SAM" id="Phobius"/>
    </source>
</evidence>
<reference evidence="2" key="1">
    <citation type="journal article" date="2021" name="Proc. Natl. Acad. Sci. U.S.A.">
        <title>A Catalog of Tens of Thousands of Viruses from Human Metagenomes Reveals Hidden Associations with Chronic Diseases.</title>
        <authorList>
            <person name="Tisza M.J."/>
            <person name="Buck C.B."/>
        </authorList>
    </citation>
    <scope>NUCLEOTIDE SEQUENCE</scope>
    <source>
        <strain evidence="2">CtYgF8</strain>
    </source>
</reference>
<evidence type="ECO:0000313" key="2">
    <source>
        <dbReference type="EMBL" id="DAD94928.1"/>
    </source>
</evidence>
<keyword evidence="1" id="KW-0812">Transmembrane</keyword>
<sequence>MDFNVNTEARKVAELLEKSKVMRRLAWGLILMTPTTALIWKLADILTALK</sequence>
<dbReference type="EMBL" id="BK015186">
    <property type="protein sequence ID" value="DAD94928.1"/>
    <property type="molecule type" value="Genomic_DNA"/>
</dbReference>
<protein>
    <submittedName>
        <fullName evidence="2">Uncharacterized protein</fullName>
    </submittedName>
</protein>
<keyword evidence="1" id="KW-1133">Transmembrane helix</keyword>
<keyword evidence="1" id="KW-0472">Membrane</keyword>
<organism evidence="2">
    <name type="scientific">Siphoviridae sp. ctYgF8</name>
    <dbReference type="NCBI Taxonomy" id="2826378"/>
    <lineage>
        <taxon>Viruses</taxon>
        <taxon>Duplodnaviria</taxon>
        <taxon>Heunggongvirae</taxon>
        <taxon>Uroviricota</taxon>
        <taxon>Caudoviricetes</taxon>
    </lineage>
</organism>